<evidence type="ECO:0000313" key="1">
    <source>
        <dbReference type="EMBL" id="QJR82359.1"/>
    </source>
</evidence>
<dbReference type="Proteomes" id="UP000219285">
    <property type="component" value="Chromosome"/>
</dbReference>
<dbReference type="KEGG" id="apel:CA267_017180"/>
<keyword evidence="2" id="KW-1185">Reference proteome</keyword>
<name>A0A6M4MGW6_9ALTE</name>
<sequence length="78" mass="8921">MLQQSHQGRFDGVSDKELLPIFTADGFSLIHAVALDKMMLFSPYRSINQLSIKMCHIIEIDTCQGLRPMYNTHHLEGM</sequence>
<accession>A0A6M4MGW6</accession>
<dbReference type="RefSeq" id="WP_075609650.1">
    <property type="nucleotide sequence ID" value="NZ_CP052766.1"/>
</dbReference>
<reference evidence="2" key="1">
    <citation type="submission" date="2014-12" db="EMBL/GenBank/DDBJ databases">
        <title>Complete genome sequence of a multi-drug resistant Klebsiella pneumoniae.</title>
        <authorList>
            <person name="Hua X."/>
            <person name="Chen Q."/>
            <person name="Li X."/>
            <person name="Feng Y."/>
            <person name="Ruan Z."/>
            <person name="Yu Y."/>
        </authorList>
    </citation>
    <scope>NUCLEOTIDE SEQUENCE [LARGE SCALE GENOMIC DNA]</scope>
    <source>
        <strain evidence="2">5.12</strain>
    </source>
</reference>
<reference evidence="1 2" key="2">
    <citation type="submission" date="2020-04" db="EMBL/GenBank/DDBJ databases">
        <title>Complete genome sequence of Alteromonas pelagimontana 5.12T.</title>
        <authorList>
            <person name="Sinha R.K."/>
            <person name="Krishnan K.P."/>
            <person name="Kurian J.P."/>
        </authorList>
    </citation>
    <scope>NUCLEOTIDE SEQUENCE [LARGE SCALE GENOMIC DNA]</scope>
    <source>
        <strain evidence="1 2">5.12</strain>
    </source>
</reference>
<organism evidence="1 2">
    <name type="scientific">Alteromonas pelagimontana</name>
    <dbReference type="NCBI Taxonomy" id="1858656"/>
    <lineage>
        <taxon>Bacteria</taxon>
        <taxon>Pseudomonadati</taxon>
        <taxon>Pseudomonadota</taxon>
        <taxon>Gammaproteobacteria</taxon>
        <taxon>Alteromonadales</taxon>
        <taxon>Alteromonadaceae</taxon>
        <taxon>Alteromonas/Salinimonas group</taxon>
        <taxon>Alteromonas</taxon>
    </lineage>
</organism>
<protein>
    <submittedName>
        <fullName evidence="1">Uncharacterized protein</fullName>
    </submittedName>
</protein>
<proteinExistence type="predicted"/>
<evidence type="ECO:0000313" key="2">
    <source>
        <dbReference type="Proteomes" id="UP000219285"/>
    </source>
</evidence>
<dbReference type="EMBL" id="CP052766">
    <property type="protein sequence ID" value="QJR82359.1"/>
    <property type="molecule type" value="Genomic_DNA"/>
</dbReference>
<gene>
    <name evidence="1" type="ORF">CA267_017180</name>
</gene>
<dbReference type="AlphaFoldDB" id="A0A6M4MGW6"/>